<evidence type="ECO:0000313" key="3">
    <source>
        <dbReference type="EMBL" id="CAF4019567.1"/>
    </source>
</evidence>
<dbReference type="InterPro" id="IPR050357">
    <property type="entry name" value="Arrestin_domain-protein"/>
</dbReference>
<dbReference type="EMBL" id="CAJOBI010005017">
    <property type="protein sequence ID" value="CAF4019567.1"/>
    <property type="molecule type" value="Genomic_DNA"/>
</dbReference>
<sequence length="172" mass="20005">MGANGSSEIQVSFNRPNLFYFAGEQIAGNISFQNIEDKLQLDAIFLECIGELGYSTQEVRHCRNANGIQRTEHYTKYHQVPFLKFRVSIAQPEYGQREIILYRGQYSWPFQFVLPNQLPPSLIPSTIAYPYVKYYARIVLDKPWYKPNAKQVYPLTIFPRVDLRHIPGGQQQ</sequence>
<dbReference type="Proteomes" id="UP000676336">
    <property type="component" value="Unassembled WGS sequence"/>
</dbReference>
<feature type="domain" description="Arrestin-like N-terminal" evidence="2">
    <location>
        <begin position="10"/>
        <end position="163"/>
    </location>
</feature>
<dbReference type="Pfam" id="PF00339">
    <property type="entry name" value="Arrestin_N"/>
    <property type="match status" value="1"/>
</dbReference>
<dbReference type="AlphaFoldDB" id="A0A8S2NU92"/>
<accession>A0A8S2NU92</accession>
<evidence type="ECO:0000259" key="2">
    <source>
        <dbReference type="Pfam" id="PF00339"/>
    </source>
</evidence>
<dbReference type="SUPFAM" id="SSF81296">
    <property type="entry name" value="E set domains"/>
    <property type="match status" value="1"/>
</dbReference>
<dbReference type="GO" id="GO:0005737">
    <property type="term" value="C:cytoplasm"/>
    <property type="evidence" value="ECO:0007669"/>
    <property type="project" value="TreeGrafter"/>
</dbReference>
<evidence type="ECO:0000256" key="1">
    <source>
        <dbReference type="ARBA" id="ARBA00005298"/>
    </source>
</evidence>
<feature type="non-terminal residue" evidence="3">
    <location>
        <position position="172"/>
    </location>
</feature>
<dbReference type="PANTHER" id="PTHR11188">
    <property type="entry name" value="ARRESTIN DOMAIN CONTAINING PROTEIN"/>
    <property type="match status" value="1"/>
</dbReference>
<proteinExistence type="inferred from homology"/>
<comment type="caution">
    <text evidence="3">The sequence shown here is derived from an EMBL/GenBank/DDBJ whole genome shotgun (WGS) entry which is preliminary data.</text>
</comment>
<organism evidence="3 4">
    <name type="scientific">Rotaria magnacalcarata</name>
    <dbReference type="NCBI Taxonomy" id="392030"/>
    <lineage>
        <taxon>Eukaryota</taxon>
        <taxon>Metazoa</taxon>
        <taxon>Spiralia</taxon>
        <taxon>Gnathifera</taxon>
        <taxon>Rotifera</taxon>
        <taxon>Eurotatoria</taxon>
        <taxon>Bdelloidea</taxon>
        <taxon>Philodinida</taxon>
        <taxon>Philodinidae</taxon>
        <taxon>Rotaria</taxon>
    </lineage>
</organism>
<gene>
    <name evidence="3" type="ORF">SMN809_LOCUS12937</name>
</gene>
<dbReference type="InterPro" id="IPR014752">
    <property type="entry name" value="Arrestin-like_C"/>
</dbReference>
<protein>
    <recommendedName>
        <fullName evidence="2">Arrestin-like N-terminal domain-containing protein</fullName>
    </recommendedName>
</protein>
<reference evidence="3" key="1">
    <citation type="submission" date="2021-02" db="EMBL/GenBank/DDBJ databases">
        <authorList>
            <person name="Nowell W R."/>
        </authorList>
    </citation>
    <scope>NUCLEOTIDE SEQUENCE</scope>
</reference>
<dbReference type="PANTHER" id="PTHR11188:SF17">
    <property type="entry name" value="FI21816P1"/>
    <property type="match status" value="1"/>
</dbReference>
<dbReference type="GO" id="GO:0015031">
    <property type="term" value="P:protein transport"/>
    <property type="evidence" value="ECO:0007669"/>
    <property type="project" value="TreeGrafter"/>
</dbReference>
<evidence type="ECO:0000313" key="4">
    <source>
        <dbReference type="Proteomes" id="UP000676336"/>
    </source>
</evidence>
<comment type="similarity">
    <text evidence="1">Belongs to the arrestin family.</text>
</comment>
<dbReference type="InterPro" id="IPR014756">
    <property type="entry name" value="Ig_E-set"/>
</dbReference>
<name>A0A8S2NU92_9BILA</name>
<dbReference type="Gene3D" id="2.60.40.640">
    <property type="match status" value="1"/>
</dbReference>
<dbReference type="InterPro" id="IPR011021">
    <property type="entry name" value="Arrestin-like_N"/>
</dbReference>